<feature type="domain" description="SWIM-type" evidence="2">
    <location>
        <begin position="179"/>
        <end position="210"/>
    </location>
</feature>
<proteinExistence type="predicted"/>
<dbReference type="PANTHER" id="PTHR35385">
    <property type="entry name" value="PROTEIN B, PUTATIVE-RELATED-RELATED"/>
    <property type="match status" value="1"/>
</dbReference>
<accession>A0AAV2SYL1</accession>
<organism evidence="3 4">
    <name type="scientific">Meganyctiphanes norvegica</name>
    <name type="common">Northern krill</name>
    <name type="synonym">Thysanopoda norvegica</name>
    <dbReference type="NCBI Taxonomy" id="48144"/>
    <lineage>
        <taxon>Eukaryota</taxon>
        <taxon>Metazoa</taxon>
        <taxon>Ecdysozoa</taxon>
        <taxon>Arthropoda</taxon>
        <taxon>Crustacea</taxon>
        <taxon>Multicrustacea</taxon>
        <taxon>Malacostraca</taxon>
        <taxon>Eumalacostraca</taxon>
        <taxon>Eucarida</taxon>
        <taxon>Euphausiacea</taxon>
        <taxon>Euphausiidae</taxon>
        <taxon>Meganyctiphanes</taxon>
    </lineage>
</organism>
<dbReference type="PROSITE" id="PS50966">
    <property type="entry name" value="ZF_SWIM"/>
    <property type="match status" value="1"/>
</dbReference>
<protein>
    <recommendedName>
        <fullName evidence="2">SWIM-type domain-containing protein</fullName>
    </recommendedName>
</protein>
<evidence type="ECO:0000259" key="2">
    <source>
        <dbReference type="PROSITE" id="PS50966"/>
    </source>
</evidence>
<reference evidence="3 4" key="1">
    <citation type="submission" date="2024-05" db="EMBL/GenBank/DDBJ databases">
        <authorList>
            <person name="Wallberg A."/>
        </authorList>
    </citation>
    <scope>NUCLEOTIDE SEQUENCE [LARGE SCALE GENOMIC DNA]</scope>
</reference>
<name>A0AAV2SYL1_MEGNR</name>
<keyword evidence="1" id="KW-0863">Zinc-finger</keyword>
<keyword evidence="1" id="KW-0862">Zinc</keyword>
<dbReference type="PANTHER" id="PTHR35385:SF2">
    <property type="entry name" value="PROTEIN B, PUTATIVE-RELATED"/>
    <property type="match status" value="1"/>
</dbReference>
<dbReference type="Proteomes" id="UP001497623">
    <property type="component" value="Unassembled WGS sequence"/>
</dbReference>
<keyword evidence="1" id="KW-0479">Metal-binding</keyword>
<gene>
    <name evidence="3" type="ORF">MNOR_LOCUS41999</name>
</gene>
<dbReference type="EMBL" id="CAXKWB010186759">
    <property type="protein sequence ID" value="CAL4255465.1"/>
    <property type="molecule type" value="Genomic_DNA"/>
</dbReference>
<dbReference type="GO" id="GO:0008270">
    <property type="term" value="F:zinc ion binding"/>
    <property type="evidence" value="ECO:0007669"/>
    <property type="project" value="UniProtKB-KW"/>
</dbReference>
<keyword evidence="4" id="KW-1185">Reference proteome</keyword>
<dbReference type="AlphaFoldDB" id="A0AAV2SYL1"/>
<evidence type="ECO:0000313" key="3">
    <source>
        <dbReference type="EMBL" id="CAL4255465.1"/>
    </source>
</evidence>
<feature type="non-terminal residue" evidence="3">
    <location>
        <position position="282"/>
    </location>
</feature>
<sequence>MNSKHGVAMKDRQEIMVNFKIIVYCQKVEDLDTAKETLENLEIFKKNASLKKHYNDMLQRIEVWCIAYRVEYLTRGHNTNNFSEATMRVFKEIILERCRLYNPAQLVTYLWRGYECYHTKRISDFLANSRSVKIFRDGSEKLHIGRKYLPKNQVKEKDIKKIENGRYSVKSQRCPEVVYEVTTDNCMCSCPAGISGATCKHLLGVHLHTDAVLFVFPPASLEQMNRYHYIAFGSLPAIDRYASRINKIQTGSESVLAGVKFSQQVDINIEEINVEQMDIEED</sequence>
<evidence type="ECO:0000256" key="1">
    <source>
        <dbReference type="PROSITE-ProRule" id="PRU00325"/>
    </source>
</evidence>
<comment type="caution">
    <text evidence="3">The sequence shown here is derived from an EMBL/GenBank/DDBJ whole genome shotgun (WGS) entry which is preliminary data.</text>
</comment>
<dbReference type="InterPro" id="IPR007527">
    <property type="entry name" value="Znf_SWIM"/>
</dbReference>
<evidence type="ECO:0000313" key="4">
    <source>
        <dbReference type="Proteomes" id="UP001497623"/>
    </source>
</evidence>